<dbReference type="InterPro" id="IPR012902">
    <property type="entry name" value="N_methyl_site"/>
</dbReference>
<dbReference type="eggNOG" id="COG4966">
    <property type="taxonomic scope" value="Bacteria"/>
</dbReference>
<gene>
    <name evidence="2" type="ordered locus">Ping_3252</name>
</gene>
<dbReference type="HOGENOM" id="CLU_1407740_0_0_6"/>
<accession>A1SZM4</accession>
<evidence type="ECO:0000313" key="2">
    <source>
        <dbReference type="EMBL" id="ABM04939.1"/>
    </source>
</evidence>
<keyword evidence="3" id="KW-1185">Reference proteome</keyword>
<proteinExistence type="predicted"/>
<name>A1SZM4_PSYIN</name>
<dbReference type="KEGG" id="pin:Ping_3252"/>
<dbReference type="NCBIfam" id="TIGR02532">
    <property type="entry name" value="IV_pilin_GFxxxE"/>
    <property type="match status" value="1"/>
</dbReference>
<dbReference type="RefSeq" id="WP_011771491.1">
    <property type="nucleotide sequence ID" value="NC_008709.1"/>
</dbReference>
<feature type="transmembrane region" description="Helical" evidence="1">
    <location>
        <begin position="20"/>
        <end position="41"/>
    </location>
</feature>
<reference evidence="2 3" key="1">
    <citation type="submission" date="2007-01" db="EMBL/GenBank/DDBJ databases">
        <title>Complete sequence of Psychromonas ingrahamii 37.</title>
        <authorList>
            <consortium name="US DOE Joint Genome Institute"/>
            <person name="Copeland A."/>
            <person name="Lucas S."/>
            <person name="Lapidus A."/>
            <person name="Barry K."/>
            <person name="Detter J.C."/>
            <person name="Glavina del Rio T."/>
            <person name="Hammon N."/>
            <person name="Israni S."/>
            <person name="Dalin E."/>
            <person name="Tice H."/>
            <person name="Pitluck S."/>
            <person name="Thompson L.S."/>
            <person name="Brettin T."/>
            <person name="Bruce D."/>
            <person name="Han C."/>
            <person name="Tapia R."/>
            <person name="Schmutz J."/>
            <person name="Larimer F."/>
            <person name="Land M."/>
            <person name="Hauser L."/>
            <person name="Kyrpides N."/>
            <person name="Ivanova N."/>
            <person name="Staley J."/>
            <person name="Richardson P."/>
        </authorList>
    </citation>
    <scope>NUCLEOTIDE SEQUENCE [LARGE SCALE GENOMIC DNA]</scope>
    <source>
        <strain evidence="2 3">37</strain>
    </source>
</reference>
<dbReference type="STRING" id="357804.Ping_3252"/>
<dbReference type="Pfam" id="PF07963">
    <property type="entry name" value="N_methyl"/>
    <property type="match status" value="1"/>
</dbReference>
<keyword evidence="1" id="KW-0472">Membrane</keyword>
<evidence type="ECO:0000256" key="1">
    <source>
        <dbReference type="SAM" id="Phobius"/>
    </source>
</evidence>
<dbReference type="Proteomes" id="UP000000639">
    <property type="component" value="Chromosome"/>
</dbReference>
<dbReference type="AlphaFoldDB" id="A1SZM4"/>
<sequence>MQTNNLNFNKKKAQQVGFSLIELLVAMVISLTLIFACTALYSSLKGSMTTAQSLATAQESLRGTFYLMSRSVYQADSVSINGANDELTVTYNPPPTGQIYSCLGNAIASAATDTYSSDGTGLYCDDDGIGTGSAAELIALDIQSLNFTTISDASGTVNGLTVTIKIEGMPASLSDGLTFTLALRQKILLDLAQ</sequence>
<keyword evidence="1" id="KW-1133">Transmembrane helix</keyword>
<keyword evidence="1" id="KW-0812">Transmembrane</keyword>
<organism evidence="2 3">
    <name type="scientific">Psychromonas ingrahamii (strain DSM 17664 / CCUG 51855 / 37)</name>
    <dbReference type="NCBI Taxonomy" id="357804"/>
    <lineage>
        <taxon>Bacteria</taxon>
        <taxon>Pseudomonadati</taxon>
        <taxon>Pseudomonadota</taxon>
        <taxon>Gammaproteobacteria</taxon>
        <taxon>Alteromonadales</taxon>
        <taxon>Psychromonadaceae</taxon>
        <taxon>Psychromonas</taxon>
    </lineage>
</organism>
<evidence type="ECO:0000313" key="3">
    <source>
        <dbReference type="Proteomes" id="UP000000639"/>
    </source>
</evidence>
<protein>
    <submittedName>
        <fullName evidence="2">Type IV pili fiber-building block protein</fullName>
    </submittedName>
</protein>
<dbReference type="EMBL" id="CP000510">
    <property type="protein sequence ID" value="ABM04939.1"/>
    <property type="molecule type" value="Genomic_DNA"/>
</dbReference>